<accession>A0A9P9AIK3</accession>
<keyword evidence="1" id="KW-0677">Repeat</keyword>
<dbReference type="PROSITE" id="PS00108">
    <property type="entry name" value="PROTEIN_KINASE_ST"/>
    <property type="match status" value="1"/>
</dbReference>
<reference evidence="5 6" key="1">
    <citation type="journal article" date="2021" name="Nat. Commun.">
        <title>Genetic determinants of endophytism in the Arabidopsis root mycobiome.</title>
        <authorList>
            <person name="Mesny F."/>
            <person name="Miyauchi S."/>
            <person name="Thiergart T."/>
            <person name="Pickel B."/>
            <person name="Atanasova L."/>
            <person name="Karlsson M."/>
            <person name="Huettel B."/>
            <person name="Barry K.W."/>
            <person name="Haridas S."/>
            <person name="Chen C."/>
            <person name="Bauer D."/>
            <person name="Andreopoulos W."/>
            <person name="Pangilinan J."/>
            <person name="LaButti K."/>
            <person name="Riley R."/>
            <person name="Lipzen A."/>
            <person name="Clum A."/>
            <person name="Drula E."/>
            <person name="Henrissat B."/>
            <person name="Kohler A."/>
            <person name="Grigoriev I.V."/>
            <person name="Martin F.M."/>
            <person name="Hacquard S."/>
        </authorList>
    </citation>
    <scope>NUCLEOTIDE SEQUENCE [LARGE SCALE GENOMIC DNA]</scope>
    <source>
        <strain evidence="5 6">MPI-CAGE-CH-0241</strain>
    </source>
</reference>
<dbReference type="GO" id="GO:0004672">
    <property type="term" value="F:protein kinase activity"/>
    <property type="evidence" value="ECO:0007669"/>
    <property type="project" value="InterPro"/>
</dbReference>
<protein>
    <recommendedName>
        <fullName evidence="4">Protein kinase domain-containing protein</fullName>
    </recommendedName>
</protein>
<dbReference type="Pfam" id="PF00023">
    <property type="entry name" value="Ank"/>
    <property type="match status" value="1"/>
</dbReference>
<evidence type="ECO:0000313" key="6">
    <source>
        <dbReference type="Proteomes" id="UP000777438"/>
    </source>
</evidence>
<dbReference type="InterPro" id="IPR050889">
    <property type="entry name" value="Dendritic_Spine_Reg/Scaffold"/>
</dbReference>
<dbReference type="PANTHER" id="PTHR24166:SF48">
    <property type="entry name" value="PROTEIN VAPYRIN"/>
    <property type="match status" value="1"/>
</dbReference>
<keyword evidence="2 3" id="KW-0040">ANK repeat</keyword>
<gene>
    <name evidence="5" type="ORF">B0T10DRAFT_611342</name>
</gene>
<keyword evidence="6" id="KW-1185">Reference proteome</keyword>
<dbReference type="InterPro" id="IPR002110">
    <property type="entry name" value="Ankyrin_rpt"/>
</dbReference>
<feature type="domain" description="Protein kinase" evidence="4">
    <location>
        <begin position="78"/>
        <end position="393"/>
    </location>
</feature>
<name>A0A9P9AIK3_9HYPO</name>
<dbReference type="InterPro" id="IPR000719">
    <property type="entry name" value="Prot_kinase_dom"/>
</dbReference>
<evidence type="ECO:0000259" key="4">
    <source>
        <dbReference type="PROSITE" id="PS50011"/>
    </source>
</evidence>
<dbReference type="SMART" id="SM00220">
    <property type="entry name" value="S_TKc"/>
    <property type="match status" value="1"/>
</dbReference>
<dbReference type="Gene3D" id="1.25.40.20">
    <property type="entry name" value="Ankyrin repeat-containing domain"/>
    <property type="match status" value="4"/>
</dbReference>
<dbReference type="PANTHER" id="PTHR24166">
    <property type="entry name" value="ROLLING PEBBLES, ISOFORM B"/>
    <property type="match status" value="1"/>
</dbReference>
<dbReference type="GO" id="GO:0005524">
    <property type="term" value="F:ATP binding"/>
    <property type="evidence" value="ECO:0007669"/>
    <property type="project" value="InterPro"/>
</dbReference>
<sequence>MDLIHMRRRYVTSHPSPTRAADSPYVQGPVEFIKLALDSLHVPYLYLKPSLRLQAGEGASFQVQYFDIDPGHLDKQVLSRIQSQASAWRGSWLIAKHIGPPTSPLWREAIAAEGVGADRLRLDAMVREMRILSHQSLRSHDSIVSAFGFSWDKDEDEFGRRWPVLIMEGADCGSLDEFIQLADAAWWTLDLALSISADIASGLEALHQCGIVHGDLKPDNILIFERKDGGFRAKISDFGSSTILSDIKSFAAGSELATLTLPGYSPPWEAPEAHGSIPLGNIQKVDVYGFGLLVCQLAVGKLDLWAPFCRCDHSHLDGTPYDLDRIDELKDESTQMISYAKQVLSTVAAPCSSNSSQLYSIVDNTLHNLPSRRASMSTLATILNADRTHHGNASQRANHDTACSIPPLPEDDVLSDEHPQYQDFSRWNRDLMLSASADIVMNWSGRCEAEIGSKDPERVARVAQMLFWLSRSILSGSLTCSSSTQALEWMVTAARAGSLEAKASINNLFSALQIPMPREEIMDWLSDGCYGGEGIAEWGLKEEFPDAYPTVLQRVRTTFCGYGQDCFGERWRTEYPIDYLEEILDDYISEHGDVNELHNAEGLVCSMTWLHYAASNGRVDLLQYLVEKGADPNILNGYGESPLFMACQGGHLEAASFLCPLTQGPSSDAGNLAKNELHHLVRFDPENVDMAARMLSEWGAQLDQRDDDQQQTPLAFILNQHGPNSEGAVGALLRLGADPLVKDYHGLDCLAHAACQLSPGLVELVLDYIPVHEIIQSQAHAIWFLLELDKYSLLVNGGSNYIDRVQATLGLLLNHEVSQIFMEMTQHSIFTFACAKAPLAVTKVLHGLGPRVSLNEFVLSAKEFYTPLMAAVVCSRPEIVTFLLELGADPCLPHPKWLWTPLFYAVSGPPEIVSSLIGVVEDTHGWDAAHDFVSMRDENGATAFDIAVRGQFFRAADILVPYKPPFLEFAFRYEPGSTCFYNTLGLAVYERRQLIYLLDILGSQTLPPIIDNQGTTVLHIVCGVPIDRVPEEEAESIVDSVTARFPHPDNANLQNTQEETPLHYASRFGNVHALRKLEEVYGNALDWHATSHNGWNALDEALSRDYQDISDLGLLARTWFRRRTSEIIALLRERGVIGESAIRS</sequence>
<dbReference type="SUPFAM" id="SSF56112">
    <property type="entry name" value="Protein kinase-like (PK-like)"/>
    <property type="match status" value="1"/>
</dbReference>
<dbReference type="Pfam" id="PF13637">
    <property type="entry name" value="Ank_4"/>
    <property type="match status" value="1"/>
</dbReference>
<dbReference type="Pfam" id="PF00069">
    <property type="entry name" value="Pkinase"/>
    <property type="match status" value="1"/>
</dbReference>
<dbReference type="InterPro" id="IPR036770">
    <property type="entry name" value="Ankyrin_rpt-contain_sf"/>
</dbReference>
<evidence type="ECO:0000256" key="3">
    <source>
        <dbReference type="PROSITE-ProRule" id="PRU00023"/>
    </source>
</evidence>
<comment type="caution">
    <text evidence="5">The sequence shown here is derived from an EMBL/GenBank/DDBJ whole genome shotgun (WGS) entry which is preliminary data.</text>
</comment>
<dbReference type="SUPFAM" id="SSF48403">
    <property type="entry name" value="Ankyrin repeat"/>
    <property type="match status" value="2"/>
</dbReference>
<dbReference type="PROSITE" id="PS50088">
    <property type="entry name" value="ANK_REPEAT"/>
    <property type="match status" value="1"/>
</dbReference>
<proteinExistence type="predicted"/>
<dbReference type="InterPro" id="IPR011009">
    <property type="entry name" value="Kinase-like_dom_sf"/>
</dbReference>
<dbReference type="EMBL" id="JAGPYM010000060">
    <property type="protein sequence ID" value="KAH6871023.1"/>
    <property type="molecule type" value="Genomic_DNA"/>
</dbReference>
<dbReference type="AlphaFoldDB" id="A0A9P9AIK3"/>
<dbReference type="SMART" id="SM00248">
    <property type="entry name" value="ANK"/>
    <property type="match status" value="7"/>
</dbReference>
<evidence type="ECO:0000313" key="5">
    <source>
        <dbReference type="EMBL" id="KAH6871023.1"/>
    </source>
</evidence>
<dbReference type="OrthoDB" id="5106064at2759"/>
<evidence type="ECO:0000256" key="1">
    <source>
        <dbReference type="ARBA" id="ARBA00022737"/>
    </source>
</evidence>
<organism evidence="5 6">
    <name type="scientific">Thelonectria olida</name>
    <dbReference type="NCBI Taxonomy" id="1576542"/>
    <lineage>
        <taxon>Eukaryota</taxon>
        <taxon>Fungi</taxon>
        <taxon>Dikarya</taxon>
        <taxon>Ascomycota</taxon>
        <taxon>Pezizomycotina</taxon>
        <taxon>Sordariomycetes</taxon>
        <taxon>Hypocreomycetidae</taxon>
        <taxon>Hypocreales</taxon>
        <taxon>Nectriaceae</taxon>
        <taxon>Thelonectria</taxon>
    </lineage>
</organism>
<feature type="repeat" description="ANK" evidence="3">
    <location>
        <begin position="605"/>
        <end position="637"/>
    </location>
</feature>
<dbReference type="Gene3D" id="1.10.510.10">
    <property type="entry name" value="Transferase(Phosphotransferase) domain 1"/>
    <property type="match status" value="1"/>
</dbReference>
<dbReference type="PROSITE" id="PS50297">
    <property type="entry name" value="ANK_REP_REGION"/>
    <property type="match status" value="1"/>
</dbReference>
<dbReference type="PROSITE" id="PS50011">
    <property type="entry name" value="PROTEIN_KINASE_DOM"/>
    <property type="match status" value="1"/>
</dbReference>
<evidence type="ECO:0000256" key="2">
    <source>
        <dbReference type="ARBA" id="ARBA00023043"/>
    </source>
</evidence>
<dbReference type="Proteomes" id="UP000777438">
    <property type="component" value="Unassembled WGS sequence"/>
</dbReference>
<dbReference type="CDD" id="cd00180">
    <property type="entry name" value="PKc"/>
    <property type="match status" value="1"/>
</dbReference>
<dbReference type="InterPro" id="IPR008271">
    <property type="entry name" value="Ser/Thr_kinase_AS"/>
</dbReference>